<feature type="transmembrane region" description="Helical" evidence="1">
    <location>
        <begin position="188"/>
        <end position="211"/>
    </location>
</feature>
<sequence length="380" mass="43644">MFNKINAWLHLWLGLASGIVVVILSITGCVLVFEQEIKSLSYPWLHAEQPANARILAPSILHKAVEQALPGKHIESVWYHGAGRTAHFNVHESDSLVYVNPYTAEVIAMVDDEDFFHFMDEGHRHLWMPRAIGRQVVGWSTFIFFLLTLSGIILWWPKKWNKRSRDQSFKIKWNAKFKRVNYDLHNVLGFYSLLIALLMAITGLVMSFSWFGQGVYWLTGGENKARQKRQKMEVSGPSVNTSLQNADIIWHKVVNEIARYNKDQVIIHFAEEPDEAIYACTDMIKGFWRDLNFDPLTLELLPNSTKRLEDMKFPDQVRKLNYAIHVGAIGGLSTKILYFLASLICASLPITGFYIWWGKKKKTKKPKPTVKQPKPVISTT</sequence>
<accession>A0ABR6EXS4</accession>
<dbReference type="PANTHER" id="PTHR34219">
    <property type="entry name" value="IRON-REGULATED INNER MEMBRANE PROTEIN-RELATED"/>
    <property type="match status" value="1"/>
</dbReference>
<dbReference type="PROSITE" id="PS51257">
    <property type="entry name" value="PROKAR_LIPOPROTEIN"/>
    <property type="match status" value="1"/>
</dbReference>
<dbReference type="RefSeq" id="WP_182958608.1">
    <property type="nucleotide sequence ID" value="NZ_WNXC01000005.1"/>
</dbReference>
<name>A0ABR6EXS4_9SPHI</name>
<keyword evidence="1" id="KW-0812">Transmembrane</keyword>
<dbReference type="Proteomes" id="UP000636110">
    <property type="component" value="Unassembled WGS sequence"/>
</dbReference>
<feature type="transmembrane region" description="Helical" evidence="1">
    <location>
        <begin position="136"/>
        <end position="156"/>
    </location>
</feature>
<protein>
    <submittedName>
        <fullName evidence="2">PepSY domain-containing protein</fullName>
    </submittedName>
</protein>
<dbReference type="PANTHER" id="PTHR34219:SF3">
    <property type="entry name" value="BLL7967 PROTEIN"/>
    <property type="match status" value="1"/>
</dbReference>
<comment type="caution">
    <text evidence="2">The sequence shown here is derived from an EMBL/GenBank/DDBJ whole genome shotgun (WGS) entry which is preliminary data.</text>
</comment>
<reference evidence="2 3" key="1">
    <citation type="submission" date="2019-11" db="EMBL/GenBank/DDBJ databases">
        <title>Description of Pedobacter sp. LMG 31462T.</title>
        <authorList>
            <person name="Carlier A."/>
            <person name="Qi S."/>
            <person name="Vandamme P."/>
        </authorList>
    </citation>
    <scope>NUCLEOTIDE SEQUENCE [LARGE SCALE GENOMIC DNA]</scope>
    <source>
        <strain evidence="2 3">LMG 31462</strain>
    </source>
</reference>
<dbReference type="EMBL" id="WNXC01000005">
    <property type="protein sequence ID" value="MBB2150083.1"/>
    <property type="molecule type" value="Genomic_DNA"/>
</dbReference>
<keyword evidence="1" id="KW-1133">Transmembrane helix</keyword>
<feature type="transmembrane region" description="Helical" evidence="1">
    <location>
        <begin position="336"/>
        <end position="357"/>
    </location>
</feature>
<feature type="transmembrane region" description="Helical" evidence="1">
    <location>
        <begin position="12"/>
        <end position="33"/>
    </location>
</feature>
<dbReference type="Pfam" id="PF03929">
    <property type="entry name" value="PepSY_TM"/>
    <property type="match status" value="1"/>
</dbReference>
<organism evidence="2 3">
    <name type="scientific">Pedobacter gandavensis</name>
    <dbReference type="NCBI Taxonomy" id="2679963"/>
    <lineage>
        <taxon>Bacteria</taxon>
        <taxon>Pseudomonadati</taxon>
        <taxon>Bacteroidota</taxon>
        <taxon>Sphingobacteriia</taxon>
        <taxon>Sphingobacteriales</taxon>
        <taxon>Sphingobacteriaceae</taxon>
        <taxon>Pedobacter</taxon>
    </lineage>
</organism>
<evidence type="ECO:0000256" key="1">
    <source>
        <dbReference type="SAM" id="Phobius"/>
    </source>
</evidence>
<proteinExistence type="predicted"/>
<evidence type="ECO:0000313" key="3">
    <source>
        <dbReference type="Proteomes" id="UP000636110"/>
    </source>
</evidence>
<evidence type="ECO:0000313" key="2">
    <source>
        <dbReference type="EMBL" id="MBB2150083.1"/>
    </source>
</evidence>
<keyword evidence="1" id="KW-0472">Membrane</keyword>
<keyword evidence="3" id="KW-1185">Reference proteome</keyword>
<dbReference type="InterPro" id="IPR005625">
    <property type="entry name" value="PepSY-ass_TM"/>
</dbReference>
<gene>
    <name evidence="2" type="ORF">GM920_14365</name>
</gene>